<sequence>MGHTTILLMIITILSKIFGFVRESVMAAVIGAGDIKSIYVTATTIPDIMMYTVITGIVSAYITVYTRIRTDKGEAEANSFTSNLINVLMVYGAIIFLLIIIFAGPISKIFSPKLIGETHDMATSFTRIMAVSIFAFLYSAVIRGFLNVRNNFIDPVVTEIILNIFVISATLLTGVFDNPYILIIGALIGNIVQFIRFPFASKKKGFSYEKKLKFKDPYIKYLLAIMIPIIISNAANKISVLIDKSMASGLLGIDTVAKVFYTENMLDFIVEVVTINIATITFPQVAKLGNEGKIDAMKEKTASTLIITLALVIPATFGMMTLARPIISLIYERNAFTAHDAALVSSLLVSYAPYIIFITFMKIISNSFYAVGDSKSPLIVILIQQTINVTLNWILAKEIGLDGIGLATSVSTAVGSLLIIFVYFKKFGKVKDARNMKSIGKISLGSLLMVFVAKGCYGFLESYVGLGLGLVLAILLSGIIYLLVLYKVKINPVYNLIEQKILRINS</sequence>
<dbReference type="AlphaFoldDB" id="C7RDN4"/>
<keyword evidence="8" id="KW-0813">Transport</keyword>
<dbReference type="CDD" id="cd13123">
    <property type="entry name" value="MATE_MurJ_like"/>
    <property type="match status" value="1"/>
</dbReference>
<feature type="transmembrane region" description="Helical" evidence="9">
    <location>
        <begin position="444"/>
        <end position="460"/>
    </location>
</feature>
<dbReference type="RefSeq" id="WP_015778196.1">
    <property type="nucleotide sequence ID" value="NC_013171.1"/>
</dbReference>
<evidence type="ECO:0000313" key="10">
    <source>
        <dbReference type="EMBL" id="ACV29297.1"/>
    </source>
</evidence>
<reference evidence="10 11" key="1">
    <citation type="journal article" date="2009" name="Stand. Genomic Sci.">
        <title>Complete genome sequence of Anaerococcus prevotii type strain (PC1).</title>
        <authorList>
            <person name="Labutti K."/>
            <person name="Pukall R."/>
            <person name="Steenblock K."/>
            <person name="Glavina Del Rio T."/>
            <person name="Tice H."/>
            <person name="Copeland A."/>
            <person name="Cheng J.F."/>
            <person name="Lucas S."/>
            <person name="Chen F."/>
            <person name="Nolan M."/>
            <person name="Bruce D."/>
            <person name="Goodwin L."/>
            <person name="Pitluck S."/>
            <person name="Ivanova N."/>
            <person name="Mavromatis K."/>
            <person name="Ovchinnikova G."/>
            <person name="Pati A."/>
            <person name="Chen A."/>
            <person name="Palaniappan K."/>
            <person name="Land M."/>
            <person name="Hauser L."/>
            <person name="Chang Y.J."/>
            <person name="Jeffries C.D."/>
            <person name="Chain P."/>
            <person name="Saunders E."/>
            <person name="Brettin T."/>
            <person name="Detter J.C."/>
            <person name="Han C."/>
            <person name="Goker M."/>
            <person name="Bristow J."/>
            <person name="Eisen J.A."/>
            <person name="Markowitz V."/>
            <person name="Hugenholtz P."/>
            <person name="Kyrpides N.C."/>
            <person name="Klenk H.P."/>
            <person name="Lapidus A."/>
        </authorList>
    </citation>
    <scope>NUCLEOTIDE SEQUENCE [LARGE SCALE GENOMIC DNA]</scope>
    <source>
        <strain evidence="11">ATCC 9321 / DSM 20548 / JCM 6508 / NCTC 11806 / PC1</strain>
    </source>
</reference>
<dbReference type="KEGG" id="apr:Apre_1274"/>
<evidence type="ECO:0000313" key="11">
    <source>
        <dbReference type="Proteomes" id="UP000002294"/>
    </source>
</evidence>
<feature type="transmembrane region" description="Helical" evidence="9">
    <location>
        <begin position="180"/>
        <end position="200"/>
    </location>
</feature>
<proteinExistence type="inferred from homology"/>
<evidence type="ECO:0000256" key="6">
    <source>
        <dbReference type="ARBA" id="ARBA00022989"/>
    </source>
</evidence>
<keyword evidence="7 8" id="KW-0472">Membrane</keyword>
<feature type="transmembrane region" description="Helical" evidence="9">
    <location>
        <begin position="351"/>
        <end position="371"/>
    </location>
</feature>
<accession>C7RDN4</accession>
<dbReference type="eggNOG" id="COG0728">
    <property type="taxonomic scope" value="Bacteria"/>
</dbReference>
<comment type="subcellular location">
    <subcellularLocation>
        <location evidence="1">Cell membrane</location>
        <topology evidence="1">Multi-pass membrane protein</topology>
    </subcellularLocation>
</comment>
<evidence type="ECO:0000256" key="5">
    <source>
        <dbReference type="ARBA" id="ARBA00022984"/>
    </source>
</evidence>
<dbReference type="HOGENOM" id="CLU_006797_5_2_9"/>
<dbReference type="GO" id="GO:0015648">
    <property type="term" value="F:lipid-linked peptidoglycan transporter activity"/>
    <property type="evidence" value="ECO:0007669"/>
    <property type="project" value="UniProtKB-UniRule"/>
</dbReference>
<dbReference type="STRING" id="525919.Apre_1274"/>
<evidence type="ECO:0000256" key="7">
    <source>
        <dbReference type="ARBA" id="ARBA00023136"/>
    </source>
</evidence>
<keyword evidence="5 8" id="KW-0573">Peptidoglycan synthesis</keyword>
<keyword evidence="4 8" id="KW-0133">Cell shape</keyword>
<comment type="similarity">
    <text evidence="8">Belongs to the MurJ/MviN family.</text>
</comment>
<dbReference type="PRINTS" id="PR01806">
    <property type="entry name" value="VIRFACTRMVIN"/>
</dbReference>
<feature type="transmembrane region" description="Helical" evidence="9">
    <location>
        <begin position="152"/>
        <end position="174"/>
    </location>
</feature>
<dbReference type="NCBIfam" id="TIGR01695">
    <property type="entry name" value="murJ_mviN"/>
    <property type="match status" value="1"/>
</dbReference>
<feature type="transmembrane region" description="Helical" evidence="9">
    <location>
        <begin position="80"/>
        <end position="104"/>
    </location>
</feature>
<keyword evidence="11" id="KW-1185">Reference proteome</keyword>
<evidence type="ECO:0000256" key="3">
    <source>
        <dbReference type="ARBA" id="ARBA00022692"/>
    </source>
</evidence>
<feature type="transmembrane region" description="Helical" evidence="9">
    <location>
        <begin position="306"/>
        <end position="331"/>
    </location>
</feature>
<dbReference type="EMBL" id="CP001708">
    <property type="protein sequence ID" value="ACV29297.1"/>
    <property type="molecule type" value="Genomic_DNA"/>
</dbReference>
<feature type="transmembrane region" description="Helical" evidence="9">
    <location>
        <begin position="401"/>
        <end position="424"/>
    </location>
</feature>
<feature type="transmembrane region" description="Helical" evidence="9">
    <location>
        <begin position="124"/>
        <end position="145"/>
    </location>
</feature>
<evidence type="ECO:0000256" key="4">
    <source>
        <dbReference type="ARBA" id="ARBA00022960"/>
    </source>
</evidence>
<dbReference type="Proteomes" id="UP000002294">
    <property type="component" value="Chromosome"/>
</dbReference>
<dbReference type="GO" id="GO:0034204">
    <property type="term" value="P:lipid translocation"/>
    <property type="evidence" value="ECO:0007669"/>
    <property type="project" value="TreeGrafter"/>
</dbReference>
<dbReference type="Pfam" id="PF03023">
    <property type="entry name" value="MurJ"/>
    <property type="match status" value="1"/>
</dbReference>
<comment type="function">
    <text evidence="8">Involved in peptidoglycan biosynthesis. Transports lipid-linked peptidoglycan precursors from the inner to the outer leaflet of the cytoplasmic membrane.</text>
</comment>
<dbReference type="InterPro" id="IPR051050">
    <property type="entry name" value="Lipid_II_flippase_MurJ/MviN"/>
</dbReference>
<keyword evidence="3 9" id="KW-0812">Transmembrane</keyword>
<dbReference type="PIRSF" id="PIRSF002869">
    <property type="entry name" value="MviN"/>
    <property type="match status" value="1"/>
</dbReference>
<evidence type="ECO:0000256" key="2">
    <source>
        <dbReference type="ARBA" id="ARBA00022475"/>
    </source>
</evidence>
<keyword evidence="2 8" id="KW-1003">Cell membrane</keyword>
<keyword evidence="6 9" id="KW-1133">Transmembrane helix</keyword>
<keyword evidence="8" id="KW-0961">Cell wall biogenesis/degradation</keyword>
<dbReference type="InterPro" id="IPR004268">
    <property type="entry name" value="MurJ"/>
</dbReference>
<dbReference type="GO" id="GO:0071555">
    <property type="term" value="P:cell wall organization"/>
    <property type="evidence" value="ECO:0007669"/>
    <property type="project" value="UniProtKB-UniRule"/>
</dbReference>
<dbReference type="OrthoDB" id="9804143at2"/>
<dbReference type="GO" id="GO:0009252">
    <property type="term" value="P:peptidoglycan biosynthetic process"/>
    <property type="evidence" value="ECO:0007669"/>
    <property type="project" value="UniProtKB-UniRule"/>
</dbReference>
<dbReference type="PANTHER" id="PTHR47019">
    <property type="entry name" value="LIPID II FLIPPASE MURJ"/>
    <property type="match status" value="1"/>
</dbReference>
<organism evidence="10 11">
    <name type="scientific">Anaerococcus prevotii (strain ATCC 9321 / DSM 20548 / JCM 6508 / NCTC 11806 / PC1)</name>
    <name type="common">Peptostreptococcus prevotii</name>
    <name type="synonym">Peptococcus prevotii</name>
    <dbReference type="NCBI Taxonomy" id="525919"/>
    <lineage>
        <taxon>Bacteria</taxon>
        <taxon>Bacillati</taxon>
        <taxon>Bacillota</taxon>
        <taxon>Tissierellia</taxon>
        <taxon>Tissierellales</taxon>
        <taxon>Peptoniphilaceae</taxon>
        <taxon>Anaerococcus</taxon>
    </lineage>
</organism>
<feature type="transmembrane region" description="Helical" evidence="9">
    <location>
        <begin position="48"/>
        <end position="68"/>
    </location>
</feature>
<protein>
    <recommendedName>
        <fullName evidence="8">Lipid II flippase</fullName>
    </recommendedName>
</protein>
<evidence type="ECO:0000256" key="8">
    <source>
        <dbReference type="PIRNR" id="PIRNR002869"/>
    </source>
</evidence>
<gene>
    <name evidence="10" type="ordered locus">Apre_1274</name>
</gene>
<dbReference type="GO" id="GO:0005886">
    <property type="term" value="C:plasma membrane"/>
    <property type="evidence" value="ECO:0007669"/>
    <property type="project" value="UniProtKB-SubCell"/>
</dbReference>
<feature type="transmembrane region" description="Helical" evidence="9">
    <location>
        <begin position="221"/>
        <end position="242"/>
    </location>
</feature>
<dbReference type="GO" id="GO:0008360">
    <property type="term" value="P:regulation of cell shape"/>
    <property type="evidence" value="ECO:0007669"/>
    <property type="project" value="UniProtKB-UniRule"/>
</dbReference>
<evidence type="ECO:0000256" key="9">
    <source>
        <dbReference type="SAM" id="Phobius"/>
    </source>
</evidence>
<feature type="transmembrane region" description="Helical" evidence="9">
    <location>
        <begin position="466"/>
        <end position="486"/>
    </location>
</feature>
<name>C7RDN4_ANAPD</name>
<evidence type="ECO:0000256" key="1">
    <source>
        <dbReference type="ARBA" id="ARBA00004651"/>
    </source>
</evidence>
<dbReference type="PANTHER" id="PTHR47019:SF1">
    <property type="entry name" value="LIPID II FLIPPASE MURJ"/>
    <property type="match status" value="1"/>
</dbReference>